<dbReference type="Gene3D" id="3.40.630.30">
    <property type="match status" value="1"/>
</dbReference>
<dbReference type="SUPFAM" id="SSF55729">
    <property type="entry name" value="Acyl-CoA N-acyltransferases (Nat)"/>
    <property type="match status" value="1"/>
</dbReference>
<dbReference type="PANTHER" id="PTHR43792:SF16">
    <property type="entry name" value="N-ACETYLTRANSFERASE DOMAIN-CONTAINING PROTEIN"/>
    <property type="match status" value="1"/>
</dbReference>
<dbReference type="PROSITE" id="PS51186">
    <property type="entry name" value="GNAT"/>
    <property type="match status" value="1"/>
</dbReference>
<organism evidence="2 3">
    <name type="scientific">Massarina eburnea CBS 473.64</name>
    <dbReference type="NCBI Taxonomy" id="1395130"/>
    <lineage>
        <taxon>Eukaryota</taxon>
        <taxon>Fungi</taxon>
        <taxon>Dikarya</taxon>
        <taxon>Ascomycota</taxon>
        <taxon>Pezizomycotina</taxon>
        <taxon>Dothideomycetes</taxon>
        <taxon>Pleosporomycetidae</taxon>
        <taxon>Pleosporales</taxon>
        <taxon>Massarineae</taxon>
        <taxon>Massarinaceae</taxon>
        <taxon>Massarina</taxon>
    </lineage>
</organism>
<dbReference type="OrthoDB" id="630895at2759"/>
<gene>
    <name evidence="2" type="ORF">P280DRAFT_528425</name>
</gene>
<dbReference type="Proteomes" id="UP000799753">
    <property type="component" value="Unassembled WGS sequence"/>
</dbReference>
<dbReference type="AlphaFoldDB" id="A0A6A6RYC0"/>
<evidence type="ECO:0000259" key="1">
    <source>
        <dbReference type="PROSITE" id="PS51186"/>
    </source>
</evidence>
<keyword evidence="3" id="KW-1185">Reference proteome</keyword>
<name>A0A6A6RYC0_9PLEO</name>
<dbReference type="InterPro" id="IPR000182">
    <property type="entry name" value="GNAT_dom"/>
</dbReference>
<dbReference type="Pfam" id="PF13302">
    <property type="entry name" value="Acetyltransf_3"/>
    <property type="match status" value="1"/>
</dbReference>
<protein>
    <recommendedName>
        <fullName evidence="1">N-acetyltransferase domain-containing protein</fullName>
    </recommendedName>
</protein>
<dbReference type="GO" id="GO:0016747">
    <property type="term" value="F:acyltransferase activity, transferring groups other than amino-acyl groups"/>
    <property type="evidence" value="ECO:0007669"/>
    <property type="project" value="InterPro"/>
</dbReference>
<sequence>MKLRKHPKAPKMPDIGFSFVPGYTGKGYATEVVNALLGYFEGRGVKDVLGFCVPGNERSKAMFRRLGWMESGVRDVYGLRDRMDDGVDRVLCWVKEGMSQDLEEYGV</sequence>
<dbReference type="InterPro" id="IPR051531">
    <property type="entry name" value="N-acetyltransferase"/>
</dbReference>
<dbReference type="PANTHER" id="PTHR43792">
    <property type="entry name" value="GNAT FAMILY, PUTATIVE (AFU_ORTHOLOGUE AFUA_3G00765)-RELATED-RELATED"/>
    <property type="match status" value="1"/>
</dbReference>
<proteinExistence type="predicted"/>
<accession>A0A6A6RYC0</accession>
<evidence type="ECO:0000313" key="3">
    <source>
        <dbReference type="Proteomes" id="UP000799753"/>
    </source>
</evidence>
<evidence type="ECO:0000313" key="2">
    <source>
        <dbReference type="EMBL" id="KAF2638964.1"/>
    </source>
</evidence>
<dbReference type="InterPro" id="IPR016181">
    <property type="entry name" value="Acyl_CoA_acyltransferase"/>
</dbReference>
<reference evidence="2" key="1">
    <citation type="journal article" date="2020" name="Stud. Mycol.">
        <title>101 Dothideomycetes genomes: a test case for predicting lifestyles and emergence of pathogens.</title>
        <authorList>
            <person name="Haridas S."/>
            <person name="Albert R."/>
            <person name="Binder M."/>
            <person name="Bloem J."/>
            <person name="Labutti K."/>
            <person name="Salamov A."/>
            <person name="Andreopoulos B."/>
            <person name="Baker S."/>
            <person name="Barry K."/>
            <person name="Bills G."/>
            <person name="Bluhm B."/>
            <person name="Cannon C."/>
            <person name="Castanera R."/>
            <person name="Culley D."/>
            <person name="Daum C."/>
            <person name="Ezra D."/>
            <person name="Gonzalez J."/>
            <person name="Henrissat B."/>
            <person name="Kuo A."/>
            <person name="Liang C."/>
            <person name="Lipzen A."/>
            <person name="Lutzoni F."/>
            <person name="Magnuson J."/>
            <person name="Mondo S."/>
            <person name="Nolan M."/>
            <person name="Ohm R."/>
            <person name="Pangilinan J."/>
            <person name="Park H.-J."/>
            <person name="Ramirez L."/>
            <person name="Alfaro M."/>
            <person name="Sun H."/>
            <person name="Tritt A."/>
            <person name="Yoshinaga Y."/>
            <person name="Zwiers L.-H."/>
            <person name="Turgeon B."/>
            <person name="Goodwin S."/>
            <person name="Spatafora J."/>
            <person name="Crous P."/>
            <person name="Grigoriev I."/>
        </authorList>
    </citation>
    <scope>NUCLEOTIDE SEQUENCE</scope>
    <source>
        <strain evidence="2">CBS 473.64</strain>
    </source>
</reference>
<feature type="domain" description="N-acetyltransferase" evidence="1">
    <location>
        <begin position="1"/>
        <end position="86"/>
    </location>
</feature>
<dbReference type="EMBL" id="MU006788">
    <property type="protein sequence ID" value="KAF2638964.1"/>
    <property type="molecule type" value="Genomic_DNA"/>
</dbReference>